<dbReference type="SUPFAM" id="SSF46689">
    <property type="entry name" value="Homeodomain-like"/>
    <property type="match status" value="2"/>
</dbReference>
<evidence type="ECO:0000259" key="5">
    <source>
        <dbReference type="PROSITE" id="PS01124"/>
    </source>
</evidence>
<dbReference type="Proteomes" id="UP000570361">
    <property type="component" value="Unassembled WGS sequence"/>
</dbReference>
<dbReference type="SMART" id="SM00448">
    <property type="entry name" value="REC"/>
    <property type="match status" value="1"/>
</dbReference>
<dbReference type="PRINTS" id="PR00032">
    <property type="entry name" value="HTHARAC"/>
</dbReference>
<evidence type="ECO:0000259" key="6">
    <source>
        <dbReference type="PROSITE" id="PS50110"/>
    </source>
</evidence>
<dbReference type="InterPro" id="IPR009057">
    <property type="entry name" value="Homeodomain-like_sf"/>
</dbReference>
<accession>A0A7W5AZQ8</accession>
<dbReference type="PANTHER" id="PTHR43280">
    <property type="entry name" value="ARAC-FAMILY TRANSCRIPTIONAL REGULATOR"/>
    <property type="match status" value="1"/>
</dbReference>
<dbReference type="RefSeq" id="WP_183601616.1">
    <property type="nucleotide sequence ID" value="NZ_JACHXK010000008.1"/>
</dbReference>
<dbReference type="Pfam" id="PF12833">
    <property type="entry name" value="HTH_18"/>
    <property type="match status" value="1"/>
</dbReference>
<dbReference type="InterPro" id="IPR011006">
    <property type="entry name" value="CheY-like_superfamily"/>
</dbReference>
<dbReference type="GO" id="GO:0043565">
    <property type="term" value="F:sequence-specific DNA binding"/>
    <property type="evidence" value="ECO:0007669"/>
    <property type="project" value="InterPro"/>
</dbReference>
<dbReference type="PROSITE" id="PS01124">
    <property type="entry name" value="HTH_ARAC_FAMILY_2"/>
    <property type="match status" value="1"/>
</dbReference>
<evidence type="ECO:0000313" key="7">
    <source>
        <dbReference type="EMBL" id="MBB3111755.1"/>
    </source>
</evidence>
<feature type="domain" description="Response regulatory" evidence="6">
    <location>
        <begin position="3"/>
        <end position="120"/>
    </location>
</feature>
<dbReference type="PANTHER" id="PTHR43280:SF10">
    <property type="entry name" value="REGULATORY PROTEIN POCR"/>
    <property type="match status" value="1"/>
</dbReference>
<dbReference type="InterPro" id="IPR018062">
    <property type="entry name" value="HTH_AraC-typ_CS"/>
</dbReference>
<dbReference type="InterPro" id="IPR001789">
    <property type="entry name" value="Sig_transdc_resp-reg_receiver"/>
</dbReference>
<gene>
    <name evidence="7" type="ORF">FHS18_003823</name>
</gene>
<dbReference type="PROSITE" id="PS00041">
    <property type="entry name" value="HTH_ARAC_FAMILY_1"/>
    <property type="match status" value="1"/>
</dbReference>
<dbReference type="SUPFAM" id="SSF52172">
    <property type="entry name" value="CheY-like"/>
    <property type="match status" value="1"/>
</dbReference>
<dbReference type="GO" id="GO:0003700">
    <property type="term" value="F:DNA-binding transcription factor activity"/>
    <property type="evidence" value="ECO:0007669"/>
    <property type="project" value="InterPro"/>
</dbReference>
<dbReference type="Pfam" id="PF00072">
    <property type="entry name" value="Response_reg"/>
    <property type="match status" value="1"/>
</dbReference>
<dbReference type="SMART" id="SM00342">
    <property type="entry name" value="HTH_ARAC"/>
    <property type="match status" value="1"/>
</dbReference>
<dbReference type="CDD" id="cd17536">
    <property type="entry name" value="REC_YesN-like"/>
    <property type="match status" value="1"/>
</dbReference>
<keyword evidence="1" id="KW-0805">Transcription regulation</keyword>
<dbReference type="Gene3D" id="3.40.50.2300">
    <property type="match status" value="1"/>
</dbReference>
<evidence type="ECO:0000256" key="4">
    <source>
        <dbReference type="PROSITE-ProRule" id="PRU00169"/>
    </source>
</evidence>
<reference evidence="7 8" key="1">
    <citation type="submission" date="2020-08" db="EMBL/GenBank/DDBJ databases">
        <title>Genomic Encyclopedia of Type Strains, Phase III (KMG-III): the genomes of soil and plant-associated and newly described type strains.</title>
        <authorList>
            <person name="Whitman W."/>
        </authorList>
    </citation>
    <scope>NUCLEOTIDE SEQUENCE [LARGE SCALE GENOMIC DNA]</scope>
    <source>
        <strain evidence="7 8">CECT 5862</strain>
    </source>
</reference>
<dbReference type="EMBL" id="JACHXK010000008">
    <property type="protein sequence ID" value="MBB3111755.1"/>
    <property type="molecule type" value="Genomic_DNA"/>
</dbReference>
<evidence type="ECO:0000256" key="1">
    <source>
        <dbReference type="ARBA" id="ARBA00023015"/>
    </source>
</evidence>
<dbReference type="InterPro" id="IPR020449">
    <property type="entry name" value="Tscrpt_reg_AraC-type_HTH"/>
</dbReference>
<feature type="modified residue" description="4-aspartylphosphate" evidence="4">
    <location>
        <position position="55"/>
    </location>
</feature>
<protein>
    <submittedName>
        <fullName evidence="7">YesN/AraC family two-component response regulator</fullName>
    </submittedName>
</protein>
<dbReference type="AlphaFoldDB" id="A0A7W5AZQ8"/>
<dbReference type="GO" id="GO:0000160">
    <property type="term" value="P:phosphorelay signal transduction system"/>
    <property type="evidence" value="ECO:0007669"/>
    <property type="project" value="InterPro"/>
</dbReference>
<sequence length="259" mass="29749">MYHLLIVDDEENIADGLADLFRDSQLPLVSVNTAYSASQALERCRTEPVDIVLSDIRMPGMSGLDLQDRIREHWQHVIFIFLTGYADFEYAKRALLGRAFDYLLKPAEDEELIEAVKRSIEIHEAEMNPDRIAGNRSSVPAEEALPKRVTDEGFLRNVQTFIANNLNKDLSLEALAGKFYVNPSYLSRIFHQQSGEQLSHYIERTKMAAAKNMLEDHMLKVYEVAELAGYRNPNYFAKVFRKTYGMSPHEYRIQIGLEQ</sequence>
<keyword evidence="8" id="KW-1185">Reference proteome</keyword>
<comment type="caution">
    <text evidence="7">The sequence shown here is derived from an EMBL/GenBank/DDBJ whole genome shotgun (WGS) entry which is preliminary data.</text>
</comment>
<evidence type="ECO:0000256" key="3">
    <source>
        <dbReference type="ARBA" id="ARBA00023163"/>
    </source>
</evidence>
<evidence type="ECO:0000256" key="2">
    <source>
        <dbReference type="ARBA" id="ARBA00023125"/>
    </source>
</evidence>
<feature type="domain" description="HTH araC/xylS-type" evidence="5">
    <location>
        <begin position="156"/>
        <end position="254"/>
    </location>
</feature>
<keyword evidence="2" id="KW-0238">DNA-binding</keyword>
<keyword evidence="4" id="KW-0597">Phosphoprotein</keyword>
<dbReference type="PROSITE" id="PS50110">
    <property type="entry name" value="RESPONSE_REGULATORY"/>
    <property type="match status" value="1"/>
</dbReference>
<keyword evidence="3" id="KW-0804">Transcription</keyword>
<organism evidence="7 8">
    <name type="scientific">Paenibacillus phyllosphaerae</name>
    <dbReference type="NCBI Taxonomy" id="274593"/>
    <lineage>
        <taxon>Bacteria</taxon>
        <taxon>Bacillati</taxon>
        <taxon>Bacillota</taxon>
        <taxon>Bacilli</taxon>
        <taxon>Bacillales</taxon>
        <taxon>Paenibacillaceae</taxon>
        <taxon>Paenibacillus</taxon>
    </lineage>
</organism>
<proteinExistence type="predicted"/>
<dbReference type="Gene3D" id="1.10.10.60">
    <property type="entry name" value="Homeodomain-like"/>
    <property type="match status" value="2"/>
</dbReference>
<evidence type="ECO:0000313" key="8">
    <source>
        <dbReference type="Proteomes" id="UP000570361"/>
    </source>
</evidence>
<name>A0A7W5AZQ8_9BACL</name>
<dbReference type="InterPro" id="IPR018060">
    <property type="entry name" value="HTH_AraC"/>
</dbReference>